<proteinExistence type="predicted"/>
<evidence type="ECO:0000259" key="1">
    <source>
        <dbReference type="Pfam" id="PF06114"/>
    </source>
</evidence>
<evidence type="ECO:0000313" key="3">
    <source>
        <dbReference type="Proteomes" id="UP000199334"/>
    </source>
</evidence>
<dbReference type="OrthoDB" id="2417909at2"/>
<dbReference type="Proteomes" id="UP000199334">
    <property type="component" value="Unassembled WGS sequence"/>
</dbReference>
<dbReference type="RefSeq" id="WP_093857269.1">
    <property type="nucleotide sequence ID" value="NZ_BJVZ01000004.1"/>
</dbReference>
<evidence type="ECO:0000313" key="2">
    <source>
        <dbReference type="EMBL" id="SDN69284.1"/>
    </source>
</evidence>
<protein>
    <recommendedName>
        <fullName evidence="1">IrrE N-terminal-like domain-containing protein</fullName>
    </recommendedName>
</protein>
<name>A0A1H0DGQ4_9BACI</name>
<dbReference type="AlphaFoldDB" id="A0A1H0DGQ4"/>
<dbReference type="InterPro" id="IPR010359">
    <property type="entry name" value="IrrE_HExxH"/>
</dbReference>
<accession>A0A1H0DGQ4</accession>
<sequence>MTTKTYKPTSLESWVSRFYRLNGLLIPEDLQPKEIAERIGIMYIEEPRASYSVEQDNFKLINVNENLNDYEKREHFYHELCHILRHYGNQMMMPKAFRELQEWDARHFTLYASIPFHMLHNYKFKDEKISENLAIDFNVPHHIAKERVSRILRNAIIKKNKTVI</sequence>
<feature type="domain" description="IrrE N-terminal-like" evidence="1">
    <location>
        <begin position="37"/>
        <end position="149"/>
    </location>
</feature>
<dbReference type="EMBL" id="FNIG01000007">
    <property type="protein sequence ID" value="SDN69284.1"/>
    <property type="molecule type" value="Genomic_DNA"/>
</dbReference>
<dbReference type="STRING" id="237069.SAMN05216498_2864"/>
<gene>
    <name evidence="2" type="ORF">SAMN05216498_2864</name>
</gene>
<organism evidence="2 3">
    <name type="scientific">Tenuibacillus multivorans</name>
    <dbReference type="NCBI Taxonomy" id="237069"/>
    <lineage>
        <taxon>Bacteria</taxon>
        <taxon>Bacillati</taxon>
        <taxon>Bacillota</taxon>
        <taxon>Bacilli</taxon>
        <taxon>Bacillales</taxon>
        <taxon>Bacillaceae</taxon>
        <taxon>Tenuibacillus</taxon>
    </lineage>
</organism>
<dbReference type="Pfam" id="PF06114">
    <property type="entry name" value="Peptidase_M78"/>
    <property type="match status" value="1"/>
</dbReference>
<reference evidence="2 3" key="1">
    <citation type="submission" date="2016-10" db="EMBL/GenBank/DDBJ databases">
        <authorList>
            <person name="de Groot N.N."/>
        </authorList>
    </citation>
    <scope>NUCLEOTIDE SEQUENCE [LARGE SCALE GENOMIC DNA]</scope>
    <source>
        <strain evidence="2 3">CGMCC 1.3442</strain>
    </source>
</reference>
<keyword evidence="3" id="KW-1185">Reference proteome</keyword>